<dbReference type="PANTHER" id="PTHR41786:SF1">
    <property type="entry name" value="6-HYDROXYMETHYLPTERIN DIPHOSPHOKINASE MPTE-LIKE DOMAIN-CONTAINING PROTEIN"/>
    <property type="match status" value="1"/>
</dbReference>
<evidence type="ECO:0000259" key="2">
    <source>
        <dbReference type="Pfam" id="PF01973"/>
    </source>
</evidence>
<protein>
    <submittedName>
        <fullName evidence="3">Motility associated factor glycosyltransferase family protein</fullName>
    </submittedName>
</protein>
<feature type="transmembrane region" description="Helical" evidence="1">
    <location>
        <begin position="128"/>
        <end position="148"/>
    </location>
</feature>
<name>A0A6I0EZK5_9FIRM</name>
<reference evidence="3 4" key="1">
    <citation type="submission" date="2019-10" db="EMBL/GenBank/DDBJ databases">
        <title>Whole-genome sequence of the extremophile Heliorestis acidaminivorans DSM 24790.</title>
        <authorList>
            <person name="Kyndt J.A."/>
            <person name="Meyer T.E."/>
        </authorList>
    </citation>
    <scope>NUCLEOTIDE SEQUENCE [LARGE SCALE GENOMIC DNA]</scope>
    <source>
        <strain evidence="3 4">DSM 24790</strain>
    </source>
</reference>
<sequence length="682" mass="78878">MDSFRNLLLVTKDQRFSLVFCNFGIIDILILTMEVIVLSKKKKKKIKQNIIKNEIYENNLILLKKYYPKIAEKLEKTVIKKFKIVFSRSDKLPNIYTKATKSYYYKTEGPLEDAIAQVKNLKLKNAKIAFFLGLGLGYEFFYFAEYMAKDIETKYIFIVEKEIEIFKLAMENIDLRLIIINPQLKLIVGAEESELFHEYREFFDHISRSILYIKTVKPIYHISALKLSKNYYLEALRKFKEAGLYRLDLIGNAPHDSLIGIQNMFNNINEILNNPGINLLFNKFENRPAVVVSTGPSLNKNKHLLKGLEEKALIICPDASLKILIEMGVKPHLVTSLERVPETVNLLKGFEENDVENVYFAGCPVIPNECYRVYTGPKVIVYRQFDHFKWTKIERGMLGIKSSAGNMAFNIAEALGCNPIVLIGQDLAYSRDGKTHATGTFYGDNQESQRKSGDIEVLGNDGQPITTNNLWYSFLKSYETDVASYSGLCINSTEGGAYIKGTQVMSFKEAIDKHIQEKFYPLEKIKKFLDEFAVNEDEKKNLIKIIDETIKDIEGVVYWCKEGEKKYEKYKAELEDYIKNYKVSTKAMRDRVAYLQNELLEPKVKAQEKNKNFQLFLMHVVQPYYINFEVNMNALPDYYEDSAIAMADILYHHNQWYKTIGEITKICLSLLKETKNHITSPN</sequence>
<evidence type="ECO:0000313" key="3">
    <source>
        <dbReference type="EMBL" id="KAB2952935.1"/>
    </source>
</evidence>
<keyword evidence="1" id="KW-1133">Transmembrane helix</keyword>
<dbReference type="PANTHER" id="PTHR41786">
    <property type="entry name" value="MOTILITY ACCESSORY FACTOR MAF"/>
    <property type="match status" value="1"/>
</dbReference>
<dbReference type="OrthoDB" id="5291305at2"/>
<dbReference type="Proteomes" id="UP000468766">
    <property type="component" value="Unassembled WGS sequence"/>
</dbReference>
<accession>A0A6I0EZK5</accession>
<keyword evidence="4" id="KW-1185">Reference proteome</keyword>
<evidence type="ECO:0000313" key="4">
    <source>
        <dbReference type="Proteomes" id="UP000468766"/>
    </source>
</evidence>
<keyword evidence="1" id="KW-0472">Membrane</keyword>
<keyword evidence="1" id="KW-0812">Transmembrane</keyword>
<dbReference type="Pfam" id="PF01973">
    <property type="entry name" value="MptE-like"/>
    <property type="match status" value="1"/>
</dbReference>
<gene>
    <name evidence="3" type="ORF">F9B85_06600</name>
</gene>
<proteinExistence type="predicted"/>
<keyword evidence="3" id="KW-0808">Transferase</keyword>
<dbReference type="InterPro" id="IPR002826">
    <property type="entry name" value="MptE-like"/>
</dbReference>
<organism evidence="3 4">
    <name type="scientific">Heliorestis acidaminivorans</name>
    <dbReference type="NCBI Taxonomy" id="553427"/>
    <lineage>
        <taxon>Bacteria</taxon>
        <taxon>Bacillati</taxon>
        <taxon>Bacillota</taxon>
        <taxon>Clostridia</taxon>
        <taxon>Eubacteriales</taxon>
        <taxon>Heliobacteriaceae</taxon>
        <taxon>Heliorestis</taxon>
    </lineage>
</organism>
<dbReference type="EMBL" id="WBXO01000004">
    <property type="protein sequence ID" value="KAB2952935.1"/>
    <property type="molecule type" value="Genomic_DNA"/>
</dbReference>
<dbReference type="AlphaFoldDB" id="A0A6I0EZK5"/>
<evidence type="ECO:0000256" key="1">
    <source>
        <dbReference type="SAM" id="Phobius"/>
    </source>
</evidence>
<feature type="transmembrane region" description="Helical" evidence="1">
    <location>
        <begin position="16"/>
        <end position="38"/>
    </location>
</feature>
<comment type="caution">
    <text evidence="3">The sequence shown here is derived from an EMBL/GenBank/DDBJ whole genome shotgun (WGS) entry which is preliminary data.</text>
</comment>
<dbReference type="GO" id="GO:0016740">
    <property type="term" value="F:transferase activity"/>
    <property type="evidence" value="ECO:0007669"/>
    <property type="project" value="UniProtKB-KW"/>
</dbReference>
<feature type="domain" description="6-hydroxymethylpterin diphosphokinase MptE-like" evidence="2">
    <location>
        <begin position="263"/>
        <end position="431"/>
    </location>
</feature>